<sequence>MKLKIITTLVLVSLLILGAINVFGQMPKKVIQKNQVIVEKSKEKSNSTGYYVEKTVKALESQLGIKVNKRNMKTEIVGNGGQKCFLLKNDELHGGELDVYVLIDTKTDKILQLSYFDRETLRKYEKKVYNEYSFNKAKNIAENFIKKNNLLDIKKVQLSEKLTKESSQNSNQYFLYFKYNTNDVYLLIKIDKGTEKVSSYEFIGEIKGLG</sequence>
<protein>
    <recommendedName>
        <fullName evidence="3">PepSY domain-containing protein</fullName>
    </recommendedName>
</protein>
<reference evidence="2" key="1">
    <citation type="journal article" date="2019" name="Int. J. Syst. Evol. Microbiol.">
        <title>The Global Catalogue of Microorganisms (GCM) 10K type strain sequencing project: providing services to taxonomists for standard genome sequencing and annotation.</title>
        <authorList>
            <consortium name="The Broad Institute Genomics Platform"/>
            <consortium name="The Broad Institute Genome Sequencing Center for Infectious Disease"/>
            <person name="Wu L."/>
            <person name="Ma J."/>
        </authorList>
    </citation>
    <scope>NUCLEOTIDE SEQUENCE [LARGE SCALE GENOMIC DNA]</scope>
    <source>
        <strain evidence="2">JCM 1407</strain>
    </source>
</reference>
<gene>
    <name evidence="1" type="ORF">GCM10008906_16830</name>
</gene>
<dbReference type="EMBL" id="BAAACG010000008">
    <property type="protein sequence ID" value="GAA0738860.1"/>
    <property type="molecule type" value="Genomic_DNA"/>
</dbReference>
<evidence type="ECO:0008006" key="3">
    <source>
        <dbReference type="Google" id="ProtNLM"/>
    </source>
</evidence>
<keyword evidence="2" id="KW-1185">Reference proteome</keyword>
<dbReference type="RefSeq" id="WP_343760709.1">
    <property type="nucleotide sequence ID" value="NZ_BAAACG010000008.1"/>
</dbReference>
<dbReference type="Proteomes" id="UP001501510">
    <property type="component" value="Unassembled WGS sequence"/>
</dbReference>
<accession>A0ABN1JFU2</accession>
<name>A0ABN1JFU2_9CLOT</name>
<proteinExistence type="predicted"/>
<evidence type="ECO:0000313" key="1">
    <source>
        <dbReference type="EMBL" id="GAA0738860.1"/>
    </source>
</evidence>
<evidence type="ECO:0000313" key="2">
    <source>
        <dbReference type="Proteomes" id="UP001501510"/>
    </source>
</evidence>
<organism evidence="1 2">
    <name type="scientific">Clostridium oceanicum</name>
    <dbReference type="NCBI Taxonomy" id="1543"/>
    <lineage>
        <taxon>Bacteria</taxon>
        <taxon>Bacillati</taxon>
        <taxon>Bacillota</taxon>
        <taxon>Clostridia</taxon>
        <taxon>Eubacteriales</taxon>
        <taxon>Clostridiaceae</taxon>
        <taxon>Clostridium</taxon>
    </lineage>
</organism>
<comment type="caution">
    <text evidence="1">The sequence shown here is derived from an EMBL/GenBank/DDBJ whole genome shotgun (WGS) entry which is preliminary data.</text>
</comment>